<feature type="domain" description="PX" evidence="4">
    <location>
        <begin position="129"/>
        <end position="236"/>
    </location>
</feature>
<dbReference type="PANTHER" id="PTHR45827:SF1">
    <property type="entry name" value="SORTING NEXIN"/>
    <property type="match status" value="1"/>
</dbReference>
<accession>A0AAV8A3A2</accession>
<dbReference type="PROSITE" id="PS50195">
    <property type="entry name" value="PX"/>
    <property type="match status" value="1"/>
</dbReference>
<dbReference type="GO" id="GO:0031410">
    <property type="term" value="C:cytoplasmic vesicle"/>
    <property type="evidence" value="ECO:0007669"/>
    <property type="project" value="TreeGrafter"/>
</dbReference>
<dbReference type="InterPro" id="IPR001452">
    <property type="entry name" value="SH3_domain"/>
</dbReference>
<dbReference type="InterPro" id="IPR036871">
    <property type="entry name" value="PX_dom_sf"/>
</dbReference>
<dbReference type="PANTHER" id="PTHR45827">
    <property type="entry name" value="SORTING NEXIN"/>
    <property type="match status" value="1"/>
</dbReference>
<dbReference type="GO" id="GO:0016197">
    <property type="term" value="P:endosomal transport"/>
    <property type="evidence" value="ECO:0007669"/>
    <property type="project" value="TreeGrafter"/>
</dbReference>
<gene>
    <name evidence="5" type="ORF">M0812_07454</name>
</gene>
<dbReference type="Gene3D" id="1.20.1270.60">
    <property type="entry name" value="Arfaptin homology (AH) domain/BAR domain"/>
    <property type="match status" value="1"/>
</dbReference>
<dbReference type="InterPro" id="IPR027267">
    <property type="entry name" value="AH/BAR_dom_sf"/>
</dbReference>
<dbReference type="AlphaFoldDB" id="A0AAV8A3A2"/>
<dbReference type="Pfam" id="PF14604">
    <property type="entry name" value="SH3_9"/>
    <property type="match status" value="1"/>
</dbReference>
<evidence type="ECO:0000313" key="6">
    <source>
        <dbReference type="Proteomes" id="UP001146793"/>
    </source>
</evidence>
<evidence type="ECO:0000259" key="3">
    <source>
        <dbReference type="PROSITE" id="PS50002"/>
    </source>
</evidence>
<feature type="domain" description="SH3" evidence="3">
    <location>
        <begin position="3"/>
        <end position="62"/>
    </location>
</feature>
<dbReference type="Proteomes" id="UP001146793">
    <property type="component" value="Unassembled WGS sequence"/>
</dbReference>
<name>A0AAV8A3A2_9EUKA</name>
<sequence length="483" mass="57134">MFSQEQKSISIQDYHPLNDDELRINYGDIVAVLQEDPSGWWVGQIEQEIGFFPHYCVKYLYEKPKETTIKNEINTNTNTNTNKNTNKNTNTDFKSTELIDSTKTDSIEGNIKQFKINNDFCWEQTGETFKIEVTKSGKKGKYKGIKKYTAYEVISGSYRVSRRYKHFLWLRARMIERYIGIAIPPLPEKQVQGRFTEDFIAKRRFGLSIFLNRCSNHPVLCSCPILKHFLQVEDFTLWKKGKRRIEKENKSNPPFYKTVKIPDQETNMESILKEFNDFRSHLIEIEKKLKIINGFAYELVLERYKEYSIALTKFGSAWKTLTETSSGQSGFSWRKHDSLSRKLEKGMNGMGKNLENIGKMWMNLSENEFYEIVQLFKQYIQYTHIFTEFLKRFDKFDSSLITLGGGNQPLLNEKKNLKKERSIKIAIIIKTEVDLFYRHRMKDFQKLMKEYARRQIEFHRKIVGMWENVSNLCEEIPDPFSEN</sequence>
<dbReference type="SMART" id="SM00312">
    <property type="entry name" value="PX"/>
    <property type="match status" value="1"/>
</dbReference>
<dbReference type="GO" id="GO:0006897">
    <property type="term" value="P:endocytosis"/>
    <property type="evidence" value="ECO:0007669"/>
    <property type="project" value="TreeGrafter"/>
</dbReference>
<dbReference type="Gene3D" id="2.30.30.40">
    <property type="entry name" value="SH3 Domains"/>
    <property type="match status" value="1"/>
</dbReference>
<dbReference type="GO" id="GO:0005886">
    <property type="term" value="C:plasma membrane"/>
    <property type="evidence" value="ECO:0007669"/>
    <property type="project" value="TreeGrafter"/>
</dbReference>
<dbReference type="InterPro" id="IPR019497">
    <property type="entry name" value="Sorting_nexin_WASP-bd-dom"/>
</dbReference>
<dbReference type="GO" id="GO:0097320">
    <property type="term" value="P:plasma membrane tubulation"/>
    <property type="evidence" value="ECO:0007669"/>
    <property type="project" value="TreeGrafter"/>
</dbReference>
<organism evidence="5 6">
    <name type="scientific">Anaeramoeba flamelloides</name>
    <dbReference type="NCBI Taxonomy" id="1746091"/>
    <lineage>
        <taxon>Eukaryota</taxon>
        <taxon>Metamonada</taxon>
        <taxon>Anaeramoebidae</taxon>
        <taxon>Anaeramoeba</taxon>
    </lineage>
</organism>
<dbReference type="PROSITE" id="PS50002">
    <property type="entry name" value="SH3"/>
    <property type="match status" value="1"/>
</dbReference>
<dbReference type="InterPro" id="IPR036028">
    <property type="entry name" value="SH3-like_dom_sf"/>
</dbReference>
<dbReference type="Gene3D" id="3.30.1520.10">
    <property type="entry name" value="Phox-like domain"/>
    <property type="match status" value="1"/>
</dbReference>
<evidence type="ECO:0000256" key="2">
    <source>
        <dbReference type="PROSITE-ProRule" id="PRU00192"/>
    </source>
</evidence>
<evidence type="ECO:0000313" key="5">
    <source>
        <dbReference type="EMBL" id="KAJ3447227.1"/>
    </source>
</evidence>
<dbReference type="InterPro" id="IPR001683">
    <property type="entry name" value="PX_dom"/>
</dbReference>
<protein>
    <submittedName>
        <fullName evidence="5">Sorting nexin</fullName>
    </submittedName>
</protein>
<dbReference type="SUPFAM" id="SSF50044">
    <property type="entry name" value="SH3-domain"/>
    <property type="match status" value="1"/>
</dbReference>
<evidence type="ECO:0000259" key="4">
    <source>
        <dbReference type="PROSITE" id="PS50195"/>
    </source>
</evidence>
<dbReference type="Pfam" id="PF10456">
    <property type="entry name" value="BAR_3_WASP_bdg"/>
    <property type="match status" value="1"/>
</dbReference>
<evidence type="ECO:0000256" key="1">
    <source>
        <dbReference type="ARBA" id="ARBA00022443"/>
    </source>
</evidence>
<dbReference type="CDD" id="cd00174">
    <property type="entry name" value="SH3"/>
    <property type="match status" value="1"/>
</dbReference>
<reference evidence="5" key="1">
    <citation type="submission" date="2022-08" db="EMBL/GenBank/DDBJ databases">
        <title>Novel sulphate-reducing endosymbionts in the free-living metamonad Anaeramoeba.</title>
        <authorList>
            <person name="Jerlstrom-Hultqvist J."/>
            <person name="Cepicka I."/>
            <person name="Gallot-Lavallee L."/>
            <person name="Salas-Leiva D."/>
            <person name="Curtis B.A."/>
            <person name="Zahonova K."/>
            <person name="Pipaliya S."/>
            <person name="Dacks J."/>
            <person name="Roger A.J."/>
        </authorList>
    </citation>
    <scope>NUCLEOTIDE SEQUENCE</scope>
    <source>
        <strain evidence="5">Busselton2</strain>
    </source>
</reference>
<dbReference type="Pfam" id="PF00787">
    <property type="entry name" value="PX"/>
    <property type="match status" value="1"/>
</dbReference>
<dbReference type="SMART" id="SM00326">
    <property type="entry name" value="SH3"/>
    <property type="match status" value="1"/>
</dbReference>
<comment type="caution">
    <text evidence="5">The sequence shown here is derived from an EMBL/GenBank/DDBJ whole genome shotgun (WGS) entry which is preliminary data.</text>
</comment>
<dbReference type="SUPFAM" id="SSF64268">
    <property type="entry name" value="PX domain"/>
    <property type="match status" value="1"/>
</dbReference>
<dbReference type="EMBL" id="JANTQA010000016">
    <property type="protein sequence ID" value="KAJ3447227.1"/>
    <property type="molecule type" value="Genomic_DNA"/>
</dbReference>
<dbReference type="GO" id="GO:0035091">
    <property type="term" value="F:phosphatidylinositol binding"/>
    <property type="evidence" value="ECO:0007669"/>
    <property type="project" value="InterPro"/>
</dbReference>
<keyword evidence="1 2" id="KW-0728">SH3 domain</keyword>
<proteinExistence type="predicted"/>